<name>A0A0K0FKR6_STRVS</name>
<dbReference type="InterPro" id="IPR009622">
    <property type="entry name" value="NDUFAF4"/>
</dbReference>
<dbReference type="GO" id="GO:0032981">
    <property type="term" value="P:mitochondrial respiratory chain complex I assembly"/>
    <property type="evidence" value="ECO:0007669"/>
    <property type="project" value="InterPro"/>
</dbReference>
<protein>
    <submittedName>
        <fullName evidence="2">Uncharacterized protein</fullName>
    </submittedName>
</protein>
<dbReference type="PANTHER" id="PTHR13338">
    <property type="entry name" value="UPF0240 PROTEIN"/>
    <property type="match status" value="1"/>
</dbReference>
<reference evidence="1" key="1">
    <citation type="submission" date="2014-07" db="EMBL/GenBank/DDBJ databases">
        <authorList>
            <person name="Martin A.A"/>
            <person name="De Silva N."/>
        </authorList>
    </citation>
    <scope>NUCLEOTIDE SEQUENCE</scope>
</reference>
<organism evidence="1 2">
    <name type="scientific">Strongyloides venezuelensis</name>
    <name type="common">Threadworm</name>
    <dbReference type="NCBI Taxonomy" id="75913"/>
    <lineage>
        <taxon>Eukaryota</taxon>
        <taxon>Metazoa</taxon>
        <taxon>Ecdysozoa</taxon>
        <taxon>Nematoda</taxon>
        <taxon>Chromadorea</taxon>
        <taxon>Rhabditida</taxon>
        <taxon>Tylenchina</taxon>
        <taxon>Panagrolaimomorpha</taxon>
        <taxon>Strongyloidoidea</taxon>
        <taxon>Strongyloididae</taxon>
        <taxon>Strongyloides</taxon>
    </lineage>
</organism>
<dbReference type="AlphaFoldDB" id="A0A0K0FKR6"/>
<dbReference type="Proteomes" id="UP000035680">
    <property type="component" value="Unassembled WGS sequence"/>
</dbReference>
<proteinExistence type="predicted"/>
<keyword evidence="1" id="KW-1185">Reference proteome</keyword>
<dbReference type="STRING" id="75913.A0A0K0FKR6"/>
<sequence length="253" mass="29947">MGIFKKIFSSGSKIVDNGTFKERVAFKFDKILKGEKVVAPKYETEKKAYEDVMKNDEIKKEIEIKHETLVENMNKFNIKSSEVIENSKSSRQLPTRETETEHKNDPTWEYFFYEPPKEQMLPNRLTLREALEFLRTKYETTQVKPGSQDRLTELEKCLSEHDTAKRIDREKLDQIWKYFRPFARSDQQKVVKKLDLAYLQDVMHGKIDDKGFFDIGKQDPRTPKTVDGREKARILEVEEIKKLENKEDKSQND</sequence>
<dbReference type="WBParaSite" id="SVE_0963000.1">
    <property type="protein sequence ID" value="SVE_0963000.1"/>
    <property type="gene ID" value="SVE_0963000"/>
</dbReference>
<dbReference type="GO" id="GO:0005739">
    <property type="term" value="C:mitochondrion"/>
    <property type="evidence" value="ECO:0007669"/>
    <property type="project" value="TreeGrafter"/>
</dbReference>
<reference evidence="2" key="2">
    <citation type="submission" date="2015-08" db="UniProtKB">
        <authorList>
            <consortium name="WormBaseParasite"/>
        </authorList>
    </citation>
    <scope>IDENTIFICATION</scope>
</reference>
<evidence type="ECO:0000313" key="2">
    <source>
        <dbReference type="WBParaSite" id="SVE_0963000.1"/>
    </source>
</evidence>
<dbReference type="Pfam" id="PF06784">
    <property type="entry name" value="UPF0240"/>
    <property type="match status" value="1"/>
</dbReference>
<accession>A0A0K0FKR6</accession>
<dbReference type="PANTHER" id="PTHR13338:SF4">
    <property type="entry name" value="NADH DEHYDROGENASE [UBIQUINONE] 1 ALPHA SUBCOMPLEX ASSEMBLY FACTOR 4"/>
    <property type="match status" value="1"/>
</dbReference>
<evidence type="ECO:0000313" key="1">
    <source>
        <dbReference type="Proteomes" id="UP000035680"/>
    </source>
</evidence>